<dbReference type="RefSeq" id="WP_107035117.1">
    <property type="nucleotide sequence ID" value="NZ_CAOOML010000010.1"/>
</dbReference>
<keyword evidence="8" id="KW-0443">Lipid metabolism</keyword>
<dbReference type="NCBIfam" id="TIGR00215">
    <property type="entry name" value="lpxB"/>
    <property type="match status" value="1"/>
</dbReference>
<evidence type="ECO:0000256" key="7">
    <source>
        <dbReference type="ARBA" id="ARBA00022679"/>
    </source>
</evidence>
<dbReference type="Pfam" id="PF02684">
    <property type="entry name" value="LpxB"/>
    <property type="match status" value="1"/>
</dbReference>
<evidence type="ECO:0000256" key="9">
    <source>
        <dbReference type="ARBA" id="ARBA00048975"/>
    </source>
</evidence>
<evidence type="ECO:0000256" key="1">
    <source>
        <dbReference type="ARBA" id="ARBA00002056"/>
    </source>
</evidence>
<evidence type="ECO:0000256" key="4">
    <source>
        <dbReference type="ARBA" id="ARBA00022516"/>
    </source>
</evidence>
<evidence type="ECO:0000313" key="11">
    <source>
        <dbReference type="EMBL" id="PWB09096.1"/>
    </source>
</evidence>
<dbReference type="GO" id="GO:0016020">
    <property type="term" value="C:membrane"/>
    <property type="evidence" value="ECO:0007669"/>
    <property type="project" value="GOC"/>
</dbReference>
<keyword evidence="5" id="KW-0441">Lipid A biosynthesis</keyword>
<evidence type="ECO:0000313" key="12">
    <source>
        <dbReference type="Proteomes" id="UP000244925"/>
    </source>
</evidence>
<dbReference type="GO" id="GO:0005543">
    <property type="term" value="F:phospholipid binding"/>
    <property type="evidence" value="ECO:0007669"/>
    <property type="project" value="TreeGrafter"/>
</dbReference>
<dbReference type="EMBL" id="PUBV01000003">
    <property type="protein sequence ID" value="PWB09096.1"/>
    <property type="molecule type" value="Genomic_DNA"/>
</dbReference>
<comment type="caution">
    <text evidence="11">The sequence shown here is derived from an EMBL/GenBank/DDBJ whole genome shotgun (WGS) entry which is preliminary data.</text>
</comment>
<dbReference type="AlphaFoldDB" id="A0A2V1IW27"/>
<evidence type="ECO:0000256" key="3">
    <source>
        <dbReference type="ARBA" id="ARBA00020902"/>
    </source>
</evidence>
<dbReference type="EC" id="2.4.1.182" evidence="2 10"/>
<keyword evidence="6" id="KW-0328">Glycosyltransferase</keyword>
<keyword evidence="4" id="KW-0444">Lipid biosynthesis</keyword>
<comment type="function">
    <text evidence="1">Condensation of UDP-2,3-diacylglucosamine and 2,3-diacylglucosamine-1-phosphate to form lipid A disaccharide, a precursor of lipid A, a phosphorylated glycolipid that anchors the lipopolysaccharide to the outer membrane of the cell.</text>
</comment>
<dbReference type="PANTHER" id="PTHR30372">
    <property type="entry name" value="LIPID-A-DISACCHARIDE SYNTHASE"/>
    <property type="match status" value="1"/>
</dbReference>
<comment type="catalytic activity">
    <reaction evidence="9">
        <text>a lipid X + a UDP-2-N,3-O-bis[(3R)-3-hydroxyacyl]-alpha-D-glucosamine = a lipid A disaccharide + UDP + H(+)</text>
        <dbReference type="Rhea" id="RHEA:67828"/>
        <dbReference type="ChEBI" id="CHEBI:15378"/>
        <dbReference type="ChEBI" id="CHEBI:58223"/>
        <dbReference type="ChEBI" id="CHEBI:137748"/>
        <dbReference type="ChEBI" id="CHEBI:176338"/>
        <dbReference type="ChEBI" id="CHEBI:176343"/>
        <dbReference type="EC" id="2.4.1.182"/>
    </reaction>
</comment>
<organism evidence="11 12">
    <name type="scientific">Paramuribaculum intestinale</name>
    <dbReference type="NCBI Taxonomy" id="2094151"/>
    <lineage>
        <taxon>Bacteria</taxon>
        <taxon>Pseudomonadati</taxon>
        <taxon>Bacteroidota</taxon>
        <taxon>Bacteroidia</taxon>
        <taxon>Bacteroidales</taxon>
        <taxon>Muribaculaceae</taxon>
        <taxon>Paramuribaculum</taxon>
    </lineage>
</organism>
<dbReference type="SUPFAM" id="SSF53756">
    <property type="entry name" value="UDP-Glycosyltransferase/glycogen phosphorylase"/>
    <property type="match status" value="1"/>
</dbReference>
<dbReference type="GO" id="GO:0009245">
    <property type="term" value="P:lipid A biosynthetic process"/>
    <property type="evidence" value="ECO:0007669"/>
    <property type="project" value="UniProtKB-UniRule"/>
</dbReference>
<keyword evidence="12" id="KW-1185">Reference proteome</keyword>
<reference evidence="12" key="1">
    <citation type="submission" date="2018-02" db="EMBL/GenBank/DDBJ databases">
        <authorList>
            <person name="Clavel T."/>
            <person name="Strowig T."/>
        </authorList>
    </citation>
    <scope>NUCLEOTIDE SEQUENCE [LARGE SCALE GENOMIC DNA]</scope>
    <source>
        <strain evidence="12">DSM 100764</strain>
    </source>
</reference>
<evidence type="ECO:0000256" key="5">
    <source>
        <dbReference type="ARBA" id="ARBA00022556"/>
    </source>
</evidence>
<evidence type="ECO:0000256" key="6">
    <source>
        <dbReference type="ARBA" id="ARBA00022676"/>
    </source>
</evidence>
<evidence type="ECO:0000256" key="10">
    <source>
        <dbReference type="NCBIfam" id="TIGR00215"/>
    </source>
</evidence>
<dbReference type="Proteomes" id="UP000244925">
    <property type="component" value="Unassembled WGS sequence"/>
</dbReference>
<dbReference type="GO" id="GO:0008915">
    <property type="term" value="F:lipid-A-disaccharide synthase activity"/>
    <property type="evidence" value="ECO:0007669"/>
    <property type="project" value="UniProtKB-UniRule"/>
</dbReference>
<gene>
    <name evidence="11" type="primary">lpxB</name>
    <name evidence="11" type="ORF">C5O25_02300</name>
</gene>
<sequence>MHYFLSAGEASGDLHAAPLIAAIRTLDNEACFTFLGGDLMAEAAATPPLIHYRHMAYMGFSEVIRHLPQVFANLRTAREAVSRERPSCLILIDYPSFNLKLAAHAHDLGIPVYWYIAPKVWAWKEYRVKTIRRLVRRVLSILPFETEFFQSHGIDARYVGNPSLEEIDARLISRPTPDEIRRAAGVTSDLPLLALVPGSRKGEIRNNLPVMQAVASLHPGLQPVVAGAPGIDPAFYTQFTSFPVIDNLSFRLMAAAEAALVTSGTATLECALAATPQVVCYRANGSRLSYAIMKRLIHTRYVSLPNLIADAPVIPEMLLHHCNVTEVNDRLTDILSGAPGRRRQLDGYTEIRRRLGTSRAASTAAAEIIDDLVTLQKHQTTTSI</sequence>
<keyword evidence="7" id="KW-0808">Transferase</keyword>
<dbReference type="PANTHER" id="PTHR30372:SF4">
    <property type="entry name" value="LIPID-A-DISACCHARIDE SYNTHASE, MITOCHONDRIAL-RELATED"/>
    <property type="match status" value="1"/>
</dbReference>
<dbReference type="InterPro" id="IPR003835">
    <property type="entry name" value="Glyco_trans_19"/>
</dbReference>
<name>A0A2V1IW27_9BACT</name>
<evidence type="ECO:0000256" key="2">
    <source>
        <dbReference type="ARBA" id="ARBA00012687"/>
    </source>
</evidence>
<evidence type="ECO:0000256" key="8">
    <source>
        <dbReference type="ARBA" id="ARBA00023098"/>
    </source>
</evidence>
<protein>
    <recommendedName>
        <fullName evidence="3 10">Lipid-A-disaccharide synthase</fullName>
        <ecNumber evidence="2 10">2.4.1.182</ecNumber>
    </recommendedName>
</protein>
<proteinExistence type="predicted"/>
<accession>A0A2V1IW27</accession>